<dbReference type="Pfam" id="PF17853">
    <property type="entry name" value="GGDEF_2"/>
    <property type="match status" value="1"/>
</dbReference>
<sequence>MTARPRTRDEAAGELLRTAALRMKERVGELAEQVMARLHTEVPGFVDHVDDPDCSLDGFATMITMHLDRLVDPERDADAARYLREAGRRQAAQGMPPELLTHVFAVGGAVVWQGLVDTVAAHHPGGIPLMVHIAPRMWGFRERTTAILADAYRETLGDGTAGGGRRAVRVLEALLDGRTDSLGVRAAAQALGVPGDGRFVVAVTSVRASASGTPGDDAFPAGAGSRVLRVPRGTGEVLVVLLGDRSPGALAALLGAVPGLRAGVSPVVHGPAELHRALTLAELALPTCAFDGEVALWEDRMPTVVAAADRRLAGELAERVLGPLRELPDEERESLLLTFTTWMECDGSPRAAAERMDCHRNTVLNRLRRLELLTGRRLAHPRELVDLALAVDVLRSAAT</sequence>
<dbReference type="EMBL" id="FZOF01000042">
    <property type="protein sequence ID" value="SNT56596.1"/>
    <property type="molecule type" value="Genomic_DNA"/>
</dbReference>
<gene>
    <name evidence="5" type="ORF">SAMN05216252_14223</name>
</gene>
<evidence type="ECO:0000259" key="4">
    <source>
        <dbReference type="Pfam" id="PF17853"/>
    </source>
</evidence>
<dbReference type="InterPro" id="IPR042070">
    <property type="entry name" value="PucR_C-HTH_sf"/>
</dbReference>
<reference evidence="5 6" key="1">
    <citation type="submission" date="2017-06" db="EMBL/GenBank/DDBJ databases">
        <authorList>
            <person name="Kim H.J."/>
            <person name="Triplett B.A."/>
        </authorList>
    </citation>
    <scope>NUCLEOTIDE SEQUENCE [LARGE SCALE GENOMIC DNA]</scope>
    <source>
        <strain evidence="5 6">CGMCC 4.1858</strain>
    </source>
</reference>
<evidence type="ECO:0000313" key="5">
    <source>
        <dbReference type="EMBL" id="SNT56596.1"/>
    </source>
</evidence>
<evidence type="ECO:0000313" key="6">
    <source>
        <dbReference type="Proteomes" id="UP000198280"/>
    </source>
</evidence>
<feature type="domain" description="RsbT co-antagonist protein RsbRD N-terminal" evidence="3">
    <location>
        <begin position="29"/>
        <end position="156"/>
    </location>
</feature>
<feature type="domain" description="PucR C-terminal helix-turn-helix" evidence="2">
    <location>
        <begin position="335"/>
        <end position="392"/>
    </location>
</feature>
<dbReference type="PANTHER" id="PTHR33744">
    <property type="entry name" value="CARBOHYDRATE DIACID REGULATOR"/>
    <property type="match status" value="1"/>
</dbReference>
<dbReference type="InterPro" id="IPR025751">
    <property type="entry name" value="RsbRD_N_dom"/>
</dbReference>
<dbReference type="RefSeq" id="WP_089229031.1">
    <property type="nucleotide sequence ID" value="NZ_FZOF01000042.1"/>
</dbReference>
<dbReference type="Proteomes" id="UP000198280">
    <property type="component" value="Unassembled WGS sequence"/>
</dbReference>
<feature type="domain" description="CdaR GGDEF-like" evidence="4">
    <location>
        <begin position="177"/>
        <end position="285"/>
    </location>
</feature>
<evidence type="ECO:0000259" key="2">
    <source>
        <dbReference type="Pfam" id="PF13556"/>
    </source>
</evidence>
<evidence type="ECO:0000256" key="1">
    <source>
        <dbReference type="ARBA" id="ARBA00006754"/>
    </source>
</evidence>
<dbReference type="AlphaFoldDB" id="A0A239NNZ7"/>
<dbReference type="PANTHER" id="PTHR33744:SF1">
    <property type="entry name" value="DNA-BINDING TRANSCRIPTIONAL ACTIVATOR ADER"/>
    <property type="match status" value="1"/>
</dbReference>
<name>A0A239NNZ7_9ACTN</name>
<dbReference type="Pfam" id="PF13556">
    <property type="entry name" value="HTH_30"/>
    <property type="match status" value="1"/>
</dbReference>
<dbReference type="OrthoDB" id="3196285at2"/>
<dbReference type="InterPro" id="IPR025736">
    <property type="entry name" value="PucR_C-HTH_dom"/>
</dbReference>
<dbReference type="InterPro" id="IPR041522">
    <property type="entry name" value="CdaR_GGDEF"/>
</dbReference>
<dbReference type="Gene3D" id="1.10.10.2840">
    <property type="entry name" value="PucR C-terminal helix-turn-helix domain"/>
    <property type="match status" value="1"/>
</dbReference>
<keyword evidence="6" id="KW-1185">Reference proteome</keyword>
<accession>A0A239NNZ7</accession>
<evidence type="ECO:0000259" key="3">
    <source>
        <dbReference type="Pfam" id="PF14361"/>
    </source>
</evidence>
<protein>
    <submittedName>
        <fullName evidence="5">PucR C-terminal helix-turn-helix domain-containing protein</fullName>
    </submittedName>
</protein>
<organism evidence="5 6">
    <name type="scientific">Actinacidiphila glaucinigra</name>
    <dbReference type="NCBI Taxonomy" id="235986"/>
    <lineage>
        <taxon>Bacteria</taxon>
        <taxon>Bacillati</taxon>
        <taxon>Actinomycetota</taxon>
        <taxon>Actinomycetes</taxon>
        <taxon>Kitasatosporales</taxon>
        <taxon>Streptomycetaceae</taxon>
        <taxon>Actinacidiphila</taxon>
    </lineage>
</organism>
<dbReference type="InterPro" id="IPR051448">
    <property type="entry name" value="CdaR-like_regulators"/>
</dbReference>
<comment type="similarity">
    <text evidence="1">Belongs to the CdaR family.</text>
</comment>
<dbReference type="Pfam" id="PF14361">
    <property type="entry name" value="RsbRD_N"/>
    <property type="match status" value="1"/>
</dbReference>
<proteinExistence type="inferred from homology"/>